<gene>
    <name evidence="1" type="ORF">GMBLW1_41990</name>
</gene>
<dbReference type="AlphaFoldDB" id="A0A6C2YU86"/>
<dbReference type="KEGG" id="tim:GMBLW1_41990"/>
<keyword evidence="2" id="KW-1185">Reference proteome</keyword>
<dbReference type="RefSeq" id="WP_162660005.1">
    <property type="nucleotide sequence ID" value="NZ_LR593887.1"/>
</dbReference>
<dbReference type="InParanoid" id="A0A6C2YU86"/>
<dbReference type="Proteomes" id="UP000464378">
    <property type="component" value="Chromosome"/>
</dbReference>
<dbReference type="EMBL" id="LR586016">
    <property type="protein sequence ID" value="VIP04994.1"/>
    <property type="molecule type" value="Genomic_DNA"/>
</dbReference>
<protein>
    <submittedName>
        <fullName evidence="1">Uncharacterized protein</fullName>
    </submittedName>
</protein>
<evidence type="ECO:0000313" key="1">
    <source>
        <dbReference type="EMBL" id="VIP04994.1"/>
    </source>
</evidence>
<dbReference type="EMBL" id="LR593887">
    <property type="protein sequence ID" value="VTS07346.1"/>
    <property type="molecule type" value="Genomic_DNA"/>
</dbReference>
<proteinExistence type="predicted"/>
<evidence type="ECO:0000313" key="2">
    <source>
        <dbReference type="Proteomes" id="UP000464378"/>
    </source>
</evidence>
<name>A0A6C2YU86_9BACT</name>
<organism evidence="1">
    <name type="scientific">Tuwongella immobilis</name>
    <dbReference type="NCBI Taxonomy" id="692036"/>
    <lineage>
        <taxon>Bacteria</taxon>
        <taxon>Pseudomonadati</taxon>
        <taxon>Planctomycetota</taxon>
        <taxon>Planctomycetia</taxon>
        <taxon>Gemmatales</taxon>
        <taxon>Gemmataceae</taxon>
        <taxon>Tuwongella</taxon>
    </lineage>
</organism>
<sequence length="143" mass="15942">MGKLEGTIALTGVPPHRGLMVSLSFFPVNSPDDPVPYDGDPPPEIARDSHSVHHQVDLSRESSQSEYEFPIEVERPDGFYYLELRAVLLRTHDGQLVAQAEPFFFARRPMLFCDPPLGKITLPIPWPAVAVDELPIDGVIEPQ</sequence>
<reference evidence="1" key="1">
    <citation type="submission" date="2019-04" db="EMBL/GenBank/DDBJ databases">
        <authorList>
            <consortium name="Science for Life Laboratories"/>
        </authorList>
    </citation>
    <scope>NUCLEOTIDE SEQUENCE</scope>
    <source>
        <strain evidence="1">MBLW1</strain>
    </source>
</reference>
<accession>A0A6C2YU86</accession>